<gene>
    <name evidence="2" type="ORF">AA314_08261</name>
</gene>
<dbReference type="Proteomes" id="UP000035579">
    <property type="component" value="Chromosome"/>
</dbReference>
<dbReference type="KEGG" id="age:AA314_08261"/>
<evidence type="ECO:0000256" key="1">
    <source>
        <dbReference type="SAM" id="MobiDB-lite"/>
    </source>
</evidence>
<feature type="compositionally biased region" description="Polar residues" evidence="1">
    <location>
        <begin position="82"/>
        <end position="92"/>
    </location>
</feature>
<reference evidence="2 3" key="1">
    <citation type="submission" date="2015-05" db="EMBL/GenBank/DDBJ databases">
        <title>Genome assembly of Archangium gephyra DSM 2261.</title>
        <authorList>
            <person name="Sharma G."/>
            <person name="Subramanian S."/>
        </authorList>
    </citation>
    <scope>NUCLEOTIDE SEQUENCE [LARGE SCALE GENOMIC DNA]</scope>
    <source>
        <strain evidence="2 3">DSM 2261</strain>
    </source>
</reference>
<accession>A0AAC8QGH8</accession>
<name>A0AAC8QGH8_9BACT</name>
<protein>
    <submittedName>
        <fullName evidence="2">Uncharacterized protein</fullName>
    </submittedName>
</protein>
<sequence length="103" mass="11013">MRAHLLSVPSTRACTATEAVVILAPSCPPPPPPRSGSRDSARPSSSWASPWVRLHRPARRQKPPRHPLPPSTSARPRPGCGSSPSRRGTNTPRAARRAGCATR</sequence>
<evidence type="ECO:0000313" key="2">
    <source>
        <dbReference type="EMBL" id="AKJ06635.1"/>
    </source>
</evidence>
<organism evidence="2 3">
    <name type="scientific">Archangium gephyra</name>
    <dbReference type="NCBI Taxonomy" id="48"/>
    <lineage>
        <taxon>Bacteria</taxon>
        <taxon>Pseudomonadati</taxon>
        <taxon>Myxococcota</taxon>
        <taxon>Myxococcia</taxon>
        <taxon>Myxococcales</taxon>
        <taxon>Cystobacterineae</taxon>
        <taxon>Archangiaceae</taxon>
        <taxon>Archangium</taxon>
    </lineage>
</organism>
<feature type="region of interest" description="Disordered" evidence="1">
    <location>
        <begin position="25"/>
        <end position="103"/>
    </location>
</feature>
<dbReference type="EMBL" id="CP011509">
    <property type="protein sequence ID" value="AKJ06635.1"/>
    <property type="molecule type" value="Genomic_DNA"/>
</dbReference>
<evidence type="ECO:0000313" key="3">
    <source>
        <dbReference type="Proteomes" id="UP000035579"/>
    </source>
</evidence>
<proteinExistence type="predicted"/>
<dbReference type="AlphaFoldDB" id="A0AAC8QGH8"/>
<feature type="compositionally biased region" description="Basic residues" evidence="1">
    <location>
        <begin position="53"/>
        <end position="65"/>
    </location>
</feature>